<proteinExistence type="inferred from homology"/>
<dbReference type="GO" id="GO:0005890">
    <property type="term" value="C:sodium:potassium-exchanging ATPase complex"/>
    <property type="evidence" value="ECO:0007669"/>
    <property type="project" value="InterPro"/>
</dbReference>
<keyword evidence="11" id="KW-0915">Sodium</keyword>
<evidence type="ECO:0000256" key="14">
    <source>
        <dbReference type="ARBA" id="ARBA00023157"/>
    </source>
</evidence>
<dbReference type="Ensembl" id="ENSACAT00000044449.1">
    <property type="protein sequence ID" value="ENSACAP00000030661.1"/>
    <property type="gene ID" value="ENSACAG00000043689.1"/>
</dbReference>
<dbReference type="Gene3D" id="2.60.40.1660">
    <property type="entry name" value="Na, k-atpase alpha subunit"/>
    <property type="match status" value="1"/>
</dbReference>
<evidence type="ECO:0000256" key="12">
    <source>
        <dbReference type="ARBA" id="ARBA00023065"/>
    </source>
</evidence>
<dbReference type="Proteomes" id="UP000001646">
    <property type="component" value="Chromosome 3"/>
</dbReference>
<evidence type="ECO:0000256" key="9">
    <source>
        <dbReference type="ARBA" id="ARBA00022968"/>
    </source>
</evidence>
<dbReference type="InterPro" id="IPR000402">
    <property type="entry name" value="Na/K_ATPase_sub_beta"/>
</dbReference>
<organism evidence="18 19">
    <name type="scientific">Anolis carolinensis</name>
    <name type="common">Green anole</name>
    <name type="synonym">American chameleon</name>
    <dbReference type="NCBI Taxonomy" id="28377"/>
    <lineage>
        <taxon>Eukaryota</taxon>
        <taxon>Metazoa</taxon>
        <taxon>Chordata</taxon>
        <taxon>Craniata</taxon>
        <taxon>Vertebrata</taxon>
        <taxon>Euteleostomi</taxon>
        <taxon>Lepidosauria</taxon>
        <taxon>Squamata</taxon>
        <taxon>Bifurcata</taxon>
        <taxon>Unidentata</taxon>
        <taxon>Episquamata</taxon>
        <taxon>Toxicofera</taxon>
        <taxon>Iguania</taxon>
        <taxon>Dactyloidae</taxon>
        <taxon>Anolis</taxon>
    </lineage>
</organism>
<dbReference type="PANTHER" id="PTHR11523">
    <property type="entry name" value="SODIUM/POTASSIUM-DEPENDENT ATPASE BETA SUBUNIT"/>
    <property type="match status" value="1"/>
</dbReference>
<evidence type="ECO:0000256" key="5">
    <source>
        <dbReference type="ARBA" id="ARBA00022538"/>
    </source>
</evidence>
<evidence type="ECO:0000256" key="6">
    <source>
        <dbReference type="ARBA" id="ARBA00022607"/>
    </source>
</evidence>
<keyword evidence="3" id="KW-0813">Transport</keyword>
<keyword evidence="4" id="KW-1003">Cell membrane</keyword>
<accession>A0A803T621</accession>
<reference evidence="18" key="2">
    <citation type="submission" date="2025-08" db="UniProtKB">
        <authorList>
            <consortium name="Ensembl"/>
        </authorList>
    </citation>
    <scope>IDENTIFICATION</scope>
</reference>
<evidence type="ECO:0000256" key="15">
    <source>
        <dbReference type="ARBA" id="ARBA00023180"/>
    </source>
</evidence>
<dbReference type="GeneTree" id="ENSGT00910000147942"/>
<reference evidence="18" key="3">
    <citation type="submission" date="2025-09" db="UniProtKB">
        <authorList>
            <consortium name="Ensembl"/>
        </authorList>
    </citation>
    <scope>IDENTIFICATION</scope>
</reference>
<evidence type="ECO:0000256" key="1">
    <source>
        <dbReference type="ARBA" id="ARBA00004401"/>
    </source>
</evidence>
<keyword evidence="10" id="KW-1133">Transmembrane helix</keyword>
<keyword evidence="9" id="KW-0735">Signal-anchor</keyword>
<keyword evidence="8" id="KW-0630">Potassium</keyword>
<comment type="similarity">
    <text evidence="2">Belongs to the X(+)/potassium ATPases subunit beta family.</text>
</comment>
<keyword evidence="14" id="KW-1015">Disulfide bond</keyword>
<keyword evidence="7" id="KW-0812">Transmembrane</keyword>
<protein>
    <recommendedName>
        <fullName evidence="17">Sodium/potassium-transporting ATPase subunit beta-3</fullName>
    </recommendedName>
</protein>
<reference evidence="18 19" key="1">
    <citation type="submission" date="2009-12" db="EMBL/GenBank/DDBJ databases">
        <title>The Genome Sequence of Anolis carolinensis (Green Anole Lizard).</title>
        <authorList>
            <consortium name="The Genome Sequencing Platform"/>
            <person name="Di Palma F."/>
            <person name="Alfoldi J."/>
            <person name="Heiman D."/>
            <person name="Young S."/>
            <person name="Grabherr M."/>
            <person name="Johnson J."/>
            <person name="Lander E.S."/>
            <person name="Lindblad-Toh K."/>
        </authorList>
    </citation>
    <scope>NUCLEOTIDE SEQUENCE [LARGE SCALE GENOMIC DNA]</scope>
    <source>
        <strain evidence="18 19">JBL SC #1</strain>
    </source>
</reference>
<dbReference type="Pfam" id="PF00287">
    <property type="entry name" value="Na_K-ATPase"/>
    <property type="match status" value="1"/>
</dbReference>
<evidence type="ECO:0000256" key="2">
    <source>
        <dbReference type="ARBA" id="ARBA00005876"/>
    </source>
</evidence>
<keyword evidence="5" id="KW-0633">Potassium transport</keyword>
<dbReference type="AlphaFoldDB" id="A0A803T621"/>
<keyword evidence="16" id="KW-0739">Sodium transport</keyword>
<dbReference type="GO" id="GO:0006813">
    <property type="term" value="P:potassium ion transport"/>
    <property type="evidence" value="ECO:0007669"/>
    <property type="project" value="UniProtKB-KW"/>
</dbReference>
<dbReference type="PANTHER" id="PTHR11523:SF47">
    <property type="entry name" value="SODIUM_POTASSIUM-TRANSPORTING ATPASE SUBUNIT BETA-3"/>
    <property type="match status" value="1"/>
</dbReference>
<keyword evidence="6" id="KW-0740">Sodium/potassium transport</keyword>
<keyword evidence="15" id="KW-0325">Glycoprotein</keyword>
<dbReference type="GO" id="GO:0006814">
    <property type="term" value="P:sodium ion transport"/>
    <property type="evidence" value="ECO:0007669"/>
    <property type="project" value="UniProtKB-KW"/>
</dbReference>
<evidence type="ECO:0000256" key="16">
    <source>
        <dbReference type="ARBA" id="ARBA00023201"/>
    </source>
</evidence>
<keyword evidence="13" id="KW-0472">Membrane</keyword>
<evidence type="ECO:0000313" key="18">
    <source>
        <dbReference type="Ensembl" id="ENSACAP00000030661.1"/>
    </source>
</evidence>
<evidence type="ECO:0000256" key="3">
    <source>
        <dbReference type="ARBA" id="ARBA00022448"/>
    </source>
</evidence>
<name>A0A803T621_ANOCA</name>
<dbReference type="InParanoid" id="A0A803T621"/>
<evidence type="ECO:0000256" key="17">
    <source>
        <dbReference type="ARBA" id="ARBA00041204"/>
    </source>
</evidence>
<evidence type="ECO:0000256" key="13">
    <source>
        <dbReference type="ARBA" id="ARBA00023136"/>
    </source>
</evidence>
<evidence type="ECO:0000256" key="8">
    <source>
        <dbReference type="ARBA" id="ARBA00022958"/>
    </source>
</evidence>
<keyword evidence="19" id="KW-1185">Reference proteome</keyword>
<keyword evidence="12" id="KW-0406">Ion transport</keyword>
<evidence type="ECO:0000256" key="11">
    <source>
        <dbReference type="ARBA" id="ARBA00023053"/>
    </source>
</evidence>
<evidence type="ECO:0000313" key="19">
    <source>
        <dbReference type="Proteomes" id="UP000001646"/>
    </source>
</evidence>
<sequence length="83" mass="9381">MSFLFPIPCPKLVGHGNYYFTAFGTIVPDYLQPLVAVQLAFNTTSTQEDVTIECKIMGAKNLKNEDDRDKFLGRVSFKFLISE</sequence>
<comment type="subcellular location">
    <subcellularLocation>
        <location evidence="1">Cell membrane</location>
        <topology evidence="1">Single-pass type II membrane protein</topology>
    </subcellularLocation>
</comment>
<evidence type="ECO:0000256" key="10">
    <source>
        <dbReference type="ARBA" id="ARBA00022989"/>
    </source>
</evidence>
<evidence type="ECO:0000256" key="7">
    <source>
        <dbReference type="ARBA" id="ARBA00022692"/>
    </source>
</evidence>
<dbReference type="InterPro" id="IPR038702">
    <property type="entry name" value="Na/K_ATPase_sub_beta_sf"/>
</dbReference>
<evidence type="ECO:0000256" key="4">
    <source>
        <dbReference type="ARBA" id="ARBA00022475"/>
    </source>
</evidence>